<dbReference type="Proteomes" id="UP000245207">
    <property type="component" value="Unassembled WGS sequence"/>
</dbReference>
<evidence type="ECO:0000313" key="2">
    <source>
        <dbReference type="Proteomes" id="UP000245207"/>
    </source>
</evidence>
<gene>
    <name evidence="1" type="ORF">CTI12_AA233410</name>
</gene>
<sequence>MAEQRKGDHKDPEIGNDDVLRQLTSNHDGDNLFLKDDRNGFFCVAPFDVVHGADHIVESSYGGGNRAVGVSNDSTSHGVVVSPILEVQERPAVGLANVGITSSDVTDERQEHEMGSNGKEDLVNDGWWENWLSCFRCGN</sequence>
<dbReference type="AlphaFoldDB" id="A0A2U1NSX3"/>
<comment type="caution">
    <text evidence="1">The sequence shown here is derived from an EMBL/GenBank/DDBJ whole genome shotgun (WGS) entry which is preliminary data.</text>
</comment>
<organism evidence="1 2">
    <name type="scientific">Artemisia annua</name>
    <name type="common">Sweet wormwood</name>
    <dbReference type="NCBI Taxonomy" id="35608"/>
    <lineage>
        <taxon>Eukaryota</taxon>
        <taxon>Viridiplantae</taxon>
        <taxon>Streptophyta</taxon>
        <taxon>Embryophyta</taxon>
        <taxon>Tracheophyta</taxon>
        <taxon>Spermatophyta</taxon>
        <taxon>Magnoliopsida</taxon>
        <taxon>eudicotyledons</taxon>
        <taxon>Gunneridae</taxon>
        <taxon>Pentapetalae</taxon>
        <taxon>asterids</taxon>
        <taxon>campanulids</taxon>
        <taxon>Asterales</taxon>
        <taxon>Asteraceae</taxon>
        <taxon>Asteroideae</taxon>
        <taxon>Anthemideae</taxon>
        <taxon>Artemisiinae</taxon>
        <taxon>Artemisia</taxon>
    </lineage>
</organism>
<accession>A0A2U1NSX3</accession>
<reference evidence="1 2" key="1">
    <citation type="journal article" date="2018" name="Mol. Plant">
        <title>The genome of Artemisia annua provides insight into the evolution of Asteraceae family and artemisinin biosynthesis.</title>
        <authorList>
            <person name="Shen Q."/>
            <person name="Zhang L."/>
            <person name="Liao Z."/>
            <person name="Wang S."/>
            <person name="Yan T."/>
            <person name="Shi P."/>
            <person name="Liu M."/>
            <person name="Fu X."/>
            <person name="Pan Q."/>
            <person name="Wang Y."/>
            <person name="Lv Z."/>
            <person name="Lu X."/>
            <person name="Zhang F."/>
            <person name="Jiang W."/>
            <person name="Ma Y."/>
            <person name="Chen M."/>
            <person name="Hao X."/>
            <person name="Li L."/>
            <person name="Tang Y."/>
            <person name="Lv G."/>
            <person name="Zhou Y."/>
            <person name="Sun X."/>
            <person name="Brodelius P.E."/>
            <person name="Rose J.K.C."/>
            <person name="Tang K."/>
        </authorList>
    </citation>
    <scope>NUCLEOTIDE SEQUENCE [LARGE SCALE GENOMIC DNA]</scope>
    <source>
        <strain evidence="2">cv. Huhao1</strain>
        <tissue evidence="1">Leaf</tissue>
    </source>
</reference>
<proteinExistence type="predicted"/>
<keyword evidence="2" id="KW-1185">Reference proteome</keyword>
<dbReference type="EMBL" id="PKPP01002251">
    <property type="protein sequence ID" value="PWA76571.1"/>
    <property type="molecule type" value="Genomic_DNA"/>
</dbReference>
<protein>
    <submittedName>
        <fullName evidence="1">Uncharacterized protein</fullName>
    </submittedName>
</protein>
<evidence type="ECO:0000313" key="1">
    <source>
        <dbReference type="EMBL" id="PWA76571.1"/>
    </source>
</evidence>
<name>A0A2U1NSX3_ARTAN</name>